<feature type="region of interest" description="Disordered" evidence="1">
    <location>
        <begin position="88"/>
        <end position="111"/>
    </location>
</feature>
<evidence type="ECO:0000313" key="4">
    <source>
        <dbReference type="Proteomes" id="UP000499080"/>
    </source>
</evidence>
<keyword evidence="4" id="KW-1185">Reference proteome</keyword>
<dbReference type="OrthoDB" id="6516679at2759"/>
<sequence length="122" mass="14268">MNLGGTRKRLKTLRFQTPNSVLQNWRPIPKVDLSEKLHKRCFGPYQALQQLSVITYEVQVFDTSTRCRRIKDVIHVLRMKPYYDTNEQTQILDNSTPSIVPNSRGSSPTYTSRYHIKSIKDQ</sequence>
<accession>A0A4Y2GGA5</accession>
<proteinExistence type="predicted"/>
<comment type="caution">
    <text evidence="3">The sequence shown here is derived from an EMBL/GenBank/DDBJ whole genome shotgun (WGS) entry which is preliminary data.</text>
</comment>
<evidence type="ECO:0000256" key="1">
    <source>
        <dbReference type="SAM" id="MobiDB-lite"/>
    </source>
</evidence>
<name>A0A4Y2GGA5_ARAVE</name>
<reference evidence="3 4" key="1">
    <citation type="journal article" date="2019" name="Sci. Rep.">
        <title>Orb-weaving spider Araneus ventricosus genome elucidates the spidroin gene catalogue.</title>
        <authorList>
            <person name="Kono N."/>
            <person name="Nakamura H."/>
            <person name="Ohtoshi R."/>
            <person name="Moran D.A.P."/>
            <person name="Shinohara A."/>
            <person name="Yoshida Y."/>
            <person name="Fujiwara M."/>
            <person name="Mori M."/>
            <person name="Tomita M."/>
            <person name="Arakawa K."/>
        </authorList>
    </citation>
    <scope>NUCLEOTIDE SEQUENCE [LARGE SCALE GENOMIC DNA]</scope>
</reference>
<organism evidence="3 4">
    <name type="scientific">Araneus ventricosus</name>
    <name type="common">Orbweaver spider</name>
    <name type="synonym">Epeira ventricosa</name>
    <dbReference type="NCBI Taxonomy" id="182803"/>
    <lineage>
        <taxon>Eukaryota</taxon>
        <taxon>Metazoa</taxon>
        <taxon>Ecdysozoa</taxon>
        <taxon>Arthropoda</taxon>
        <taxon>Chelicerata</taxon>
        <taxon>Arachnida</taxon>
        <taxon>Araneae</taxon>
        <taxon>Araneomorphae</taxon>
        <taxon>Entelegynae</taxon>
        <taxon>Araneoidea</taxon>
        <taxon>Araneidae</taxon>
        <taxon>Araneus</taxon>
    </lineage>
</organism>
<dbReference type="Pfam" id="PF22938">
    <property type="entry name" value="Integrase_p58_C"/>
    <property type="match status" value="1"/>
</dbReference>
<protein>
    <recommendedName>
        <fullName evidence="2">Integrase p58-like C-terminal domain-containing protein</fullName>
    </recommendedName>
</protein>
<gene>
    <name evidence="3" type="ORF">AVEN_162381_1</name>
</gene>
<evidence type="ECO:0000313" key="3">
    <source>
        <dbReference type="EMBL" id="GBM52882.1"/>
    </source>
</evidence>
<evidence type="ECO:0000259" key="2">
    <source>
        <dbReference type="Pfam" id="PF22938"/>
    </source>
</evidence>
<dbReference type="Proteomes" id="UP000499080">
    <property type="component" value="Unassembled WGS sequence"/>
</dbReference>
<feature type="domain" description="Integrase p58-like C-terminal" evidence="2">
    <location>
        <begin position="43"/>
        <end position="81"/>
    </location>
</feature>
<dbReference type="EMBL" id="BGPR01001398">
    <property type="protein sequence ID" value="GBM52882.1"/>
    <property type="molecule type" value="Genomic_DNA"/>
</dbReference>
<dbReference type="InterPro" id="IPR054465">
    <property type="entry name" value="Integrase_p58-like_C"/>
</dbReference>
<dbReference type="AlphaFoldDB" id="A0A4Y2GGA5"/>